<evidence type="ECO:0000313" key="5">
    <source>
        <dbReference type="Proteomes" id="UP001152523"/>
    </source>
</evidence>
<dbReference type="EMBL" id="CAMAPF010000941">
    <property type="protein sequence ID" value="CAH9126222.1"/>
    <property type="molecule type" value="Genomic_DNA"/>
</dbReference>
<dbReference type="GO" id="GO:0003729">
    <property type="term" value="F:mRNA binding"/>
    <property type="evidence" value="ECO:0007669"/>
    <property type="project" value="TreeGrafter"/>
</dbReference>
<evidence type="ECO:0000313" key="4">
    <source>
        <dbReference type="EMBL" id="CAH9126222.1"/>
    </source>
</evidence>
<gene>
    <name evidence="4" type="ORF">CEPIT_LOCUS27362</name>
</gene>
<dbReference type="InterPro" id="IPR011990">
    <property type="entry name" value="TPR-like_helical_dom_sf"/>
</dbReference>
<dbReference type="AlphaFoldDB" id="A0AAV0ESI0"/>
<keyword evidence="5" id="KW-1185">Reference proteome</keyword>
<dbReference type="PANTHER" id="PTHR47933:SF11">
    <property type="entry name" value="PENTATRICOPEPTIDE REPEAT-CONTAINING PROTEIN 2"/>
    <property type="match status" value="1"/>
</dbReference>
<feature type="repeat" description="PPR" evidence="3">
    <location>
        <begin position="44"/>
        <end position="78"/>
    </location>
</feature>
<reference evidence="4" key="1">
    <citation type="submission" date="2022-07" db="EMBL/GenBank/DDBJ databases">
        <authorList>
            <person name="Macas J."/>
            <person name="Novak P."/>
            <person name="Neumann P."/>
        </authorList>
    </citation>
    <scope>NUCLEOTIDE SEQUENCE</scope>
</reference>
<dbReference type="NCBIfam" id="TIGR00756">
    <property type="entry name" value="PPR"/>
    <property type="match status" value="2"/>
</dbReference>
<evidence type="ECO:0000256" key="3">
    <source>
        <dbReference type="PROSITE-ProRule" id="PRU00708"/>
    </source>
</evidence>
<organism evidence="4 5">
    <name type="scientific">Cuscuta epithymum</name>
    <dbReference type="NCBI Taxonomy" id="186058"/>
    <lineage>
        <taxon>Eukaryota</taxon>
        <taxon>Viridiplantae</taxon>
        <taxon>Streptophyta</taxon>
        <taxon>Embryophyta</taxon>
        <taxon>Tracheophyta</taxon>
        <taxon>Spermatophyta</taxon>
        <taxon>Magnoliopsida</taxon>
        <taxon>eudicotyledons</taxon>
        <taxon>Gunneridae</taxon>
        <taxon>Pentapetalae</taxon>
        <taxon>asterids</taxon>
        <taxon>lamiids</taxon>
        <taxon>Solanales</taxon>
        <taxon>Convolvulaceae</taxon>
        <taxon>Cuscuteae</taxon>
        <taxon>Cuscuta</taxon>
        <taxon>Cuscuta subgen. Cuscuta</taxon>
    </lineage>
</organism>
<dbReference type="InterPro" id="IPR051240">
    <property type="entry name" value="Mito_RNA-Proc/Resp"/>
</dbReference>
<dbReference type="PANTHER" id="PTHR47933">
    <property type="entry name" value="PENTATRICOPEPTIDE REPEAT-CONTAINING PROTEIN 1, MITOCHONDRIAL"/>
    <property type="match status" value="1"/>
</dbReference>
<dbReference type="InterPro" id="IPR002885">
    <property type="entry name" value="PPR_rpt"/>
</dbReference>
<dbReference type="Proteomes" id="UP001152523">
    <property type="component" value="Unassembled WGS sequence"/>
</dbReference>
<comment type="caution">
    <text evidence="4">The sequence shown here is derived from an EMBL/GenBank/DDBJ whole genome shotgun (WGS) entry which is preliminary data.</text>
</comment>
<evidence type="ECO:0008006" key="6">
    <source>
        <dbReference type="Google" id="ProtNLM"/>
    </source>
</evidence>
<comment type="similarity">
    <text evidence="1">Belongs to the PPR family. P subfamily.</text>
</comment>
<protein>
    <recommendedName>
        <fullName evidence="6">Pentatricopeptide repeat-containing protein</fullName>
    </recommendedName>
</protein>
<keyword evidence="2" id="KW-0677">Repeat</keyword>
<evidence type="ECO:0000256" key="2">
    <source>
        <dbReference type="ARBA" id="ARBA00022737"/>
    </source>
</evidence>
<dbReference type="PROSITE" id="PS51375">
    <property type="entry name" value="PPR"/>
    <property type="match status" value="2"/>
</dbReference>
<feature type="repeat" description="PPR" evidence="3">
    <location>
        <begin position="9"/>
        <end position="43"/>
    </location>
</feature>
<dbReference type="Gene3D" id="1.25.40.10">
    <property type="entry name" value="Tetratricopeptide repeat domain"/>
    <property type="match status" value="1"/>
</dbReference>
<evidence type="ECO:0000256" key="1">
    <source>
        <dbReference type="ARBA" id="ARBA00007626"/>
    </source>
</evidence>
<dbReference type="Pfam" id="PF13041">
    <property type="entry name" value="PPR_2"/>
    <property type="match status" value="1"/>
</dbReference>
<accession>A0AAV0ESI0</accession>
<proteinExistence type="inferred from homology"/>
<name>A0AAV0ESI0_9ASTE</name>
<sequence>MLQRGLNPDAFTFSILISRFSNLGQIEVAKKLFDKMVASGLTPSIHVYDSLLKGFSLKGEPDEIIHMLHQMAAKGIVLDSKITSTILRCICDMSEDLDLAELLPKFAEQQSKEICVPCDALLIKIQKSLHKRQTCSA</sequence>